<dbReference type="Pfam" id="PF07681">
    <property type="entry name" value="DoxX"/>
    <property type="match status" value="1"/>
</dbReference>
<reference evidence="9 10" key="2">
    <citation type="submission" date="2020-06" db="EMBL/GenBank/DDBJ databases">
        <title>Antribacter stalactiti gen. nov., sp. nov., a new member of the family Nacardiaceae isolated from a cave.</title>
        <authorList>
            <person name="Kim I.S."/>
        </authorList>
    </citation>
    <scope>NUCLEOTIDE SEQUENCE [LARGE SCALE GENOMIC DNA]</scope>
    <source>
        <strain evidence="9 10">YC2-7</strain>
    </source>
</reference>
<dbReference type="InterPro" id="IPR051907">
    <property type="entry name" value="DoxX-like_oxidoreductase"/>
</dbReference>
<dbReference type="PANTHER" id="PTHR33452">
    <property type="entry name" value="OXIDOREDUCTASE CATD-RELATED"/>
    <property type="match status" value="1"/>
</dbReference>
<evidence type="ECO:0000256" key="3">
    <source>
        <dbReference type="ARBA" id="ARBA00022475"/>
    </source>
</evidence>
<protein>
    <submittedName>
        <fullName evidence="9">DoxX family protein</fullName>
    </submittedName>
</protein>
<keyword evidence="3" id="KW-1003">Cell membrane</keyword>
<evidence type="ECO:0000313" key="9">
    <source>
        <dbReference type="EMBL" id="NMN94412.1"/>
    </source>
</evidence>
<keyword evidence="10" id="KW-1185">Reference proteome</keyword>
<organism evidence="9 10">
    <name type="scientific">Antrihabitans stalactiti</name>
    <dbReference type="NCBI Taxonomy" id="2584121"/>
    <lineage>
        <taxon>Bacteria</taxon>
        <taxon>Bacillati</taxon>
        <taxon>Actinomycetota</taxon>
        <taxon>Actinomycetes</taxon>
        <taxon>Mycobacteriales</taxon>
        <taxon>Nocardiaceae</taxon>
        <taxon>Antrihabitans</taxon>
    </lineage>
</organism>
<accession>A0A848KCI0</accession>
<evidence type="ECO:0000256" key="7">
    <source>
        <dbReference type="SAM" id="MobiDB-lite"/>
    </source>
</evidence>
<evidence type="ECO:0000256" key="2">
    <source>
        <dbReference type="ARBA" id="ARBA00006679"/>
    </source>
</evidence>
<feature type="transmembrane region" description="Helical" evidence="8">
    <location>
        <begin position="69"/>
        <end position="87"/>
    </location>
</feature>
<dbReference type="AlphaFoldDB" id="A0A848KCI0"/>
<name>A0A848KCI0_9NOCA</name>
<dbReference type="EMBL" id="VCQU01000001">
    <property type="protein sequence ID" value="NMN94412.1"/>
    <property type="molecule type" value="Genomic_DNA"/>
</dbReference>
<dbReference type="GO" id="GO:0005886">
    <property type="term" value="C:plasma membrane"/>
    <property type="evidence" value="ECO:0007669"/>
    <property type="project" value="UniProtKB-SubCell"/>
</dbReference>
<gene>
    <name evidence="9" type="ORF">FGL95_05090</name>
</gene>
<comment type="subcellular location">
    <subcellularLocation>
        <location evidence="1">Cell membrane</location>
        <topology evidence="1">Multi-pass membrane protein</topology>
    </subcellularLocation>
</comment>
<dbReference type="PANTHER" id="PTHR33452:SF1">
    <property type="entry name" value="INNER MEMBRANE PROTEIN YPHA-RELATED"/>
    <property type="match status" value="1"/>
</dbReference>
<keyword evidence="6 8" id="KW-0472">Membrane</keyword>
<dbReference type="InterPro" id="IPR032808">
    <property type="entry name" value="DoxX"/>
</dbReference>
<keyword evidence="4 8" id="KW-0812">Transmembrane</keyword>
<evidence type="ECO:0000256" key="1">
    <source>
        <dbReference type="ARBA" id="ARBA00004651"/>
    </source>
</evidence>
<evidence type="ECO:0000256" key="4">
    <source>
        <dbReference type="ARBA" id="ARBA00022692"/>
    </source>
</evidence>
<keyword evidence="5 8" id="KW-1133">Transmembrane helix</keyword>
<evidence type="ECO:0000313" key="10">
    <source>
        <dbReference type="Proteomes" id="UP000535543"/>
    </source>
</evidence>
<comment type="similarity">
    <text evidence="2">Belongs to the DoxX family.</text>
</comment>
<sequence>MPQTDEDLDIDATSQLPPYRSDFEEPAQKYAFEPETPPPPPAVPLTKAKRAPARTFGDEAKTNRGTLDLGLLILRLTVGGIFVYHGLQKLTGWWGGPGLDGMERGLASGGWSQPRLSAIMVTIGELAGGSLLIIGLATPLAGGAVLAVIIDAWLVKQNMQHGLQFTTTGADGKTITPSPEYETVLMLAAAAIILTGPGKYAFDGGRGWATRPYIGSLLALLAAIAAAACTWIFLHGGNPFI</sequence>
<evidence type="ECO:0000256" key="8">
    <source>
        <dbReference type="SAM" id="Phobius"/>
    </source>
</evidence>
<feature type="transmembrane region" description="Helical" evidence="8">
    <location>
        <begin position="131"/>
        <end position="155"/>
    </location>
</feature>
<proteinExistence type="inferred from homology"/>
<evidence type="ECO:0000256" key="6">
    <source>
        <dbReference type="ARBA" id="ARBA00023136"/>
    </source>
</evidence>
<dbReference type="Proteomes" id="UP000535543">
    <property type="component" value="Unassembled WGS sequence"/>
</dbReference>
<comment type="caution">
    <text evidence="9">The sequence shown here is derived from an EMBL/GenBank/DDBJ whole genome shotgun (WGS) entry which is preliminary data.</text>
</comment>
<feature type="transmembrane region" description="Helical" evidence="8">
    <location>
        <begin position="214"/>
        <end position="234"/>
    </location>
</feature>
<evidence type="ECO:0000256" key="5">
    <source>
        <dbReference type="ARBA" id="ARBA00022989"/>
    </source>
</evidence>
<feature type="compositionally biased region" description="Acidic residues" evidence="7">
    <location>
        <begin position="1"/>
        <end position="10"/>
    </location>
</feature>
<feature type="region of interest" description="Disordered" evidence="7">
    <location>
        <begin position="1"/>
        <end position="51"/>
    </location>
</feature>
<reference evidence="9 10" key="1">
    <citation type="submission" date="2019-05" db="EMBL/GenBank/DDBJ databases">
        <authorList>
            <person name="Lee S.D."/>
        </authorList>
    </citation>
    <scope>NUCLEOTIDE SEQUENCE [LARGE SCALE GENOMIC DNA]</scope>
    <source>
        <strain evidence="9 10">YC2-7</strain>
    </source>
</reference>